<organism evidence="2 3">
    <name type="scientific">Aldrovandia affinis</name>
    <dbReference type="NCBI Taxonomy" id="143900"/>
    <lineage>
        <taxon>Eukaryota</taxon>
        <taxon>Metazoa</taxon>
        <taxon>Chordata</taxon>
        <taxon>Craniata</taxon>
        <taxon>Vertebrata</taxon>
        <taxon>Euteleostomi</taxon>
        <taxon>Actinopterygii</taxon>
        <taxon>Neopterygii</taxon>
        <taxon>Teleostei</taxon>
        <taxon>Notacanthiformes</taxon>
        <taxon>Halosauridae</taxon>
        <taxon>Aldrovandia</taxon>
    </lineage>
</organism>
<evidence type="ECO:0000313" key="3">
    <source>
        <dbReference type="Proteomes" id="UP001221898"/>
    </source>
</evidence>
<accession>A0AAD7WM69</accession>
<reference evidence="2" key="1">
    <citation type="journal article" date="2023" name="Science">
        <title>Genome structures resolve the early diversification of teleost fishes.</title>
        <authorList>
            <person name="Parey E."/>
            <person name="Louis A."/>
            <person name="Montfort J."/>
            <person name="Bouchez O."/>
            <person name="Roques C."/>
            <person name="Iampietro C."/>
            <person name="Lluch J."/>
            <person name="Castinel A."/>
            <person name="Donnadieu C."/>
            <person name="Desvignes T."/>
            <person name="Floi Bucao C."/>
            <person name="Jouanno E."/>
            <person name="Wen M."/>
            <person name="Mejri S."/>
            <person name="Dirks R."/>
            <person name="Jansen H."/>
            <person name="Henkel C."/>
            <person name="Chen W.J."/>
            <person name="Zahm M."/>
            <person name="Cabau C."/>
            <person name="Klopp C."/>
            <person name="Thompson A.W."/>
            <person name="Robinson-Rechavi M."/>
            <person name="Braasch I."/>
            <person name="Lecointre G."/>
            <person name="Bobe J."/>
            <person name="Postlethwait J.H."/>
            <person name="Berthelot C."/>
            <person name="Roest Crollius H."/>
            <person name="Guiguen Y."/>
        </authorList>
    </citation>
    <scope>NUCLEOTIDE SEQUENCE</scope>
    <source>
        <strain evidence="2">NC1722</strain>
    </source>
</reference>
<keyword evidence="3" id="KW-1185">Reference proteome</keyword>
<comment type="caution">
    <text evidence="2">The sequence shown here is derived from an EMBL/GenBank/DDBJ whole genome shotgun (WGS) entry which is preliminary data.</text>
</comment>
<dbReference type="EMBL" id="JAINUG010000066">
    <property type="protein sequence ID" value="KAJ8402012.1"/>
    <property type="molecule type" value="Genomic_DNA"/>
</dbReference>
<proteinExistence type="predicted"/>
<protein>
    <recommendedName>
        <fullName evidence="4">Coiled-coil domain-containing protein 152</fullName>
    </recommendedName>
</protein>
<dbReference type="PANTHER" id="PTHR35253:SF1">
    <property type="entry name" value="COILED-COIL DOMAIN-CONTAINING PROTEIN 152"/>
    <property type="match status" value="1"/>
</dbReference>
<evidence type="ECO:0000313" key="2">
    <source>
        <dbReference type="EMBL" id="KAJ8402012.1"/>
    </source>
</evidence>
<dbReference type="Proteomes" id="UP001221898">
    <property type="component" value="Unassembled WGS sequence"/>
</dbReference>
<feature type="coiled-coil region" evidence="1">
    <location>
        <begin position="214"/>
        <end position="241"/>
    </location>
</feature>
<evidence type="ECO:0008006" key="4">
    <source>
        <dbReference type="Google" id="ProtNLM"/>
    </source>
</evidence>
<dbReference type="InterPro" id="IPR038827">
    <property type="entry name" value="CCDC152"/>
</dbReference>
<keyword evidence="1" id="KW-0175">Coiled coil</keyword>
<dbReference type="AlphaFoldDB" id="A0AAD7WM69"/>
<dbReference type="PANTHER" id="PTHR35253">
    <property type="entry name" value="COILED-COIL DOMAIN-CONTAINING PROTEIN 152"/>
    <property type="match status" value="1"/>
</dbReference>
<sequence length="249" mass="29541">MTSRSVNLEKLIEDFSQLEQKMSDLKGKNNLLEMRLDETGRVMTLNQTKEKYLREERDELLQAVNGLQHTIQQQCELSVENKTLKNSICDLERQKNAKLQDSAARMERWRSEMAVQTAEHQREMAEVRGQLQDKLEGKVLEMEEAMQRKESELEQMRKRMKEQERQKQTEIIRLQMEFSGKLARAQSISVKAQQPVGSCPLPQNIYKRKLQFIQEERQKEVDALQQRVKELEQQNSNSFTDFRLKRRKL</sequence>
<gene>
    <name evidence="2" type="ORF">AAFF_G00372470</name>
</gene>
<feature type="coiled-coil region" evidence="1">
    <location>
        <begin position="8"/>
        <end position="35"/>
    </location>
</feature>
<feature type="coiled-coil region" evidence="1">
    <location>
        <begin position="128"/>
        <end position="177"/>
    </location>
</feature>
<name>A0AAD7WM69_9TELE</name>
<evidence type="ECO:0000256" key="1">
    <source>
        <dbReference type="SAM" id="Coils"/>
    </source>
</evidence>